<proteinExistence type="predicted"/>
<accession>A0A0M6ZLH4</accession>
<reference evidence="2" key="1">
    <citation type="submission" date="2015-07" db="EMBL/GenBank/DDBJ databases">
        <authorList>
            <person name="Rodrigo-Torres Lidia"/>
            <person name="Arahal R.David."/>
        </authorList>
    </citation>
    <scope>NUCLEOTIDE SEQUENCE [LARGE SCALE GENOMIC DNA]</scope>
    <source>
        <strain evidence="2">CECT 5096</strain>
    </source>
</reference>
<evidence type="ECO:0000313" key="2">
    <source>
        <dbReference type="Proteomes" id="UP000049983"/>
    </source>
</evidence>
<evidence type="ECO:0000313" key="1">
    <source>
        <dbReference type="EMBL" id="CTQ77912.1"/>
    </source>
</evidence>
<dbReference type="Proteomes" id="UP000049983">
    <property type="component" value="Unassembled WGS sequence"/>
</dbReference>
<organism evidence="1 2">
    <name type="scientific">Roseibium album</name>
    <dbReference type="NCBI Taxonomy" id="311410"/>
    <lineage>
        <taxon>Bacteria</taxon>
        <taxon>Pseudomonadati</taxon>
        <taxon>Pseudomonadota</taxon>
        <taxon>Alphaproteobacteria</taxon>
        <taxon>Hyphomicrobiales</taxon>
        <taxon>Stappiaceae</taxon>
        <taxon>Roseibium</taxon>
    </lineage>
</organism>
<gene>
    <name evidence="1" type="ORF">LA5096_05348</name>
</gene>
<keyword evidence="2" id="KW-1185">Reference proteome</keyword>
<name>A0A0M6ZLH4_9HYPH</name>
<sequence length="78" mass="8578">MVLSAGNRETKVKPLAKTTLEAICEQMASHTWSDRELEELVDPKLGIITGFQDLLEELDILRNTDLGTTPPALGVQKS</sequence>
<dbReference type="STRING" id="311410.LA5095_05330"/>
<dbReference type="EMBL" id="CXWC01000014">
    <property type="protein sequence ID" value="CTQ77912.1"/>
    <property type="molecule type" value="Genomic_DNA"/>
</dbReference>
<dbReference type="AlphaFoldDB" id="A0A0M6ZLH4"/>
<protein>
    <submittedName>
        <fullName evidence="1">Uncharacterized protein</fullName>
    </submittedName>
</protein>